<sequence length="95" mass="11450">MSVLKIFVNKHSWIIKKDFYDILIEMYHNAKDKDYTEVILYFPKTILPEDVIYLNSKNIFDSFFLCCYVGDYYCISFSVKFINYLEKQMEQSTVP</sequence>
<reference evidence="1" key="1">
    <citation type="journal article" date="2020" name="Nature">
        <title>Giant virus diversity and host interactions through global metagenomics.</title>
        <authorList>
            <person name="Schulz F."/>
            <person name="Roux S."/>
            <person name="Paez-Espino D."/>
            <person name="Jungbluth S."/>
            <person name="Walsh D.A."/>
            <person name="Denef V.J."/>
            <person name="McMahon K.D."/>
            <person name="Konstantinidis K.T."/>
            <person name="Eloe-Fadrosh E.A."/>
            <person name="Kyrpides N.C."/>
            <person name="Woyke T."/>
        </authorList>
    </citation>
    <scope>NUCLEOTIDE SEQUENCE</scope>
    <source>
        <strain evidence="1">GVMAG-M-3300009182-67</strain>
    </source>
</reference>
<dbReference type="AlphaFoldDB" id="A0A6C0AYZ0"/>
<name>A0A6C0AYZ0_9ZZZZ</name>
<dbReference type="EMBL" id="MN739039">
    <property type="protein sequence ID" value="QHS85030.1"/>
    <property type="molecule type" value="Genomic_DNA"/>
</dbReference>
<protein>
    <submittedName>
        <fullName evidence="1">Uncharacterized protein</fullName>
    </submittedName>
</protein>
<accession>A0A6C0AYZ0</accession>
<proteinExistence type="predicted"/>
<evidence type="ECO:0000313" key="1">
    <source>
        <dbReference type="EMBL" id="QHS85030.1"/>
    </source>
</evidence>
<organism evidence="1">
    <name type="scientific">viral metagenome</name>
    <dbReference type="NCBI Taxonomy" id="1070528"/>
    <lineage>
        <taxon>unclassified sequences</taxon>
        <taxon>metagenomes</taxon>
        <taxon>organismal metagenomes</taxon>
    </lineage>
</organism>